<feature type="transmembrane region" description="Helical" evidence="1">
    <location>
        <begin position="222"/>
        <end position="243"/>
    </location>
</feature>
<feature type="transmembrane region" description="Helical" evidence="1">
    <location>
        <begin position="249"/>
        <end position="267"/>
    </location>
</feature>
<feature type="transmembrane region" description="Helical" evidence="1">
    <location>
        <begin position="174"/>
        <end position="201"/>
    </location>
</feature>
<proteinExistence type="predicted"/>
<evidence type="ECO:0000313" key="3">
    <source>
        <dbReference type="Proteomes" id="UP000006565"/>
    </source>
</evidence>
<keyword evidence="1" id="KW-0812">Transmembrane</keyword>
<organism evidence="2 3">
    <name type="scientific">Methanolacinia petrolearia (strain DSM 11571 / OCM 486 / SEBR 4847)</name>
    <name type="common">Methanoplanus petrolearius</name>
    <dbReference type="NCBI Taxonomy" id="679926"/>
    <lineage>
        <taxon>Archaea</taxon>
        <taxon>Methanobacteriati</taxon>
        <taxon>Methanobacteriota</taxon>
        <taxon>Stenosarchaea group</taxon>
        <taxon>Methanomicrobia</taxon>
        <taxon>Methanomicrobiales</taxon>
        <taxon>Methanomicrobiaceae</taxon>
        <taxon>Methanolacinia</taxon>
    </lineage>
</organism>
<keyword evidence="3" id="KW-1185">Reference proteome</keyword>
<dbReference type="RefSeq" id="WP_013330049.1">
    <property type="nucleotide sequence ID" value="NC_014507.1"/>
</dbReference>
<sequence length="348" mass="35626" precursor="true">MVANGKVDEILSRCRDATSQAVEKATVVKNSASSGISTAISDMRDKSVSASGPGPCNACTSDGNSQASKETGECLLPGELVLSTSGGAEDREERRADDTGEEEIRHSTDEIINGCGRNIADCFKSGLHDKKLLTIAGAMGIVWLIISLLPAIGINPLPVQFLSFLTFAQGGLTGGGLGFIGGIIGKGLIAYFVTLVIAGRITSESTVSSLRSFAANFSGKKWDAVSVSPLLIGVGSALMIYNFLAGTSSIFNCMVGIVAFVVAARSLSSGTGCIRKIFASLFAKNGRADTGFVTKIMAGWAAGFGLGVVLSLLGGILGGYICYIAGVVILLAGAGLVYSTGRKEGASA</sequence>
<evidence type="ECO:0000313" key="2">
    <source>
        <dbReference type="EMBL" id="ADN36872.1"/>
    </source>
</evidence>
<dbReference type="Proteomes" id="UP000006565">
    <property type="component" value="Chromosome"/>
</dbReference>
<dbReference type="AlphaFoldDB" id="E1RJY8"/>
<keyword evidence="1" id="KW-1133">Transmembrane helix</keyword>
<dbReference type="GeneID" id="9744606"/>
<reference evidence="2 3" key="1">
    <citation type="journal article" date="2010" name="Stand. Genomic Sci.">
        <title>Complete genome sequence of Methanoplanus petrolearius type strain (SEBR 4847).</title>
        <authorList>
            <person name="Brambilla E."/>
            <person name="Djao O.D."/>
            <person name="Daligault H."/>
            <person name="Lapidus A."/>
            <person name="Lucas S."/>
            <person name="Hammon N."/>
            <person name="Nolan M."/>
            <person name="Tice H."/>
            <person name="Cheng J.F."/>
            <person name="Han C."/>
            <person name="Tapia R."/>
            <person name="Goodwin L."/>
            <person name="Pitluck S."/>
            <person name="Liolios K."/>
            <person name="Ivanova N."/>
            <person name="Mavromatis K."/>
            <person name="Mikhailova N."/>
            <person name="Pati A."/>
            <person name="Chen A."/>
            <person name="Palaniappan K."/>
            <person name="Land M."/>
            <person name="Hauser L."/>
            <person name="Chang Y.J."/>
            <person name="Jeffries C.D."/>
            <person name="Rohde M."/>
            <person name="Spring S."/>
            <person name="Sikorski J."/>
            <person name="Goker M."/>
            <person name="Woyke T."/>
            <person name="Bristow J."/>
            <person name="Eisen J.A."/>
            <person name="Markowitz V."/>
            <person name="Hugenholtz P."/>
            <person name="Kyrpides N.C."/>
            <person name="Klenk H.P."/>
        </authorList>
    </citation>
    <scope>NUCLEOTIDE SEQUENCE [LARGE SCALE GENOMIC DNA]</scope>
    <source>
        <strain evidence="3">DSM 11571 / OCM 486 / SEBR 4847</strain>
    </source>
</reference>
<dbReference type="STRING" id="679926.Mpet_2124"/>
<name>E1RJY8_METP4</name>
<dbReference type="eggNOG" id="arCOG12363">
    <property type="taxonomic scope" value="Archaea"/>
</dbReference>
<feature type="transmembrane region" description="Helical" evidence="1">
    <location>
        <begin position="316"/>
        <end position="338"/>
    </location>
</feature>
<feature type="transmembrane region" description="Helical" evidence="1">
    <location>
        <begin position="288"/>
        <end position="310"/>
    </location>
</feature>
<evidence type="ECO:0000256" key="1">
    <source>
        <dbReference type="SAM" id="Phobius"/>
    </source>
</evidence>
<feature type="transmembrane region" description="Helical" evidence="1">
    <location>
        <begin position="132"/>
        <end position="154"/>
    </location>
</feature>
<dbReference type="OrthoDB" id="107413at2157"/>
<keyword evidence="1" id="KW-0472">Membrane</keyword>
<dbReference type="KEGG" id="mpi:Mpet_2124"/>
<protein>
    <submittedName>
        <fullName evidence="2">Uncharacterized protein</fullName>
    </submittedName>
</protein>
<dbReference type="EMBL" id="CP002117">
    <property type="protein sequence ID" value="ADN36872.1"/>
    <property type="molecule type" value="Genomic_DNA"/>
</dbReference>
<gene>
    <name evidence="2" type="ordered locus">Mpet_2124</name>
</gene>
<accession>E1RJY8</accession>
<dbReference type="HOGENOM" id="CLU_796001_0_0_2"/>